<protein>
    <recommendedName>
        <fullName evidence="3">Outer membrane protein beta-barrel domain-containing protein</fullName>
    </recommendedName>
</protein>
<organism evidence="1 2">
    <name type="scientific">Flavivirga amylovorans</name>
    <dbReference type="NCBI Taxonomy" id="870486"/>
    <lineage>
        <taxon>Bacteria</taxon>
        <taxon>Pseudomonadati</taxon>
        <taxon>Bacteroidota</taxon>
        <taxon>Flavobacteriia</taxon>
        <taxon>Flavobacteriales</taxon>
        <taxon>Flavobacteriaceae</taxon>
        <taxon>Flavivirga</taxon>
    </lineage>
</organism>
<dbReference type="Proteomes" id="UP001176891">
    <property type="component" value="Unassembled WGS sequence"/>
</dbReference>
<evidence type="ECO:0000313" key="2">
    <source>
        <dbReference type="Proteomes" id="UP001176891"/>
    </source>
</evidence>
<proteinExistence type="predicted"/>
<keyword evidence="2" id="KW-1185">Reference proteome</keyword>
<accession>A0ABT8WWS9</accession>
<reference evidence="1" key="1">
    <citation type="submission" date="2023-07" db="EMBL/GenBank/DDBJ databases">
        <title>Two novel species in the genus Flavivirga.</title>
        <authorList>
            <person name="Kwon K."/>
        </authorList>
    </citation>
    <scope>NUCLEOTIDE SEQUENCE</scope>
    <source>
        <strain evidence="1">KACC 14157</strain>
    </source>
</reference>
<evidence type="ECO:0008006" key="3">
    <source>
        <dbReference type="Google" id="ProtNLM"/>
    </source>
</evidence>
<name>A0ABT8WWS9_9FLAO</name>
<evidence type="ECO:0000313" key="1">
    <source>
        <dbReference type="EMBL" id="MDO5986147.1"/>
    </source>
</evidence>
<gene>
    <name evidence="1" type="ORF">Q4Q39_01910</name>
</gene>
<dbReference type="EMBL" id="JAUOEM010000001">
    <property type="protein sequence ID" value="MDO5986147.1"/>
    <property type="molecule type" value="Genomic_DNA"/>
</dbReference>
<comment type="caution">
    <text evidence="1">The sequence shown here is derived from an EMBL/GenBank/DDBJ whole genome shotgun (WGS) entry which is preliminary data.</text>
</comment>
<sequence>MSVFYIQGQEVESASVTSKKFQFNFYLSPAAFGSQGVAFPIMMTKFLPSVEYNITKKTSTYASPGITAGVAPGVILHFETGVAFKGLTVDYSTNSFINLVKDDEDDDDKAKRTASNGNINLGFKFRLKKNGTLLWLKIGKSISERGFDGVHPIWNGNHAEIRILMD</sequence>
<dbReference type="RefSeq" id="WP_303280667.1">
    <property type="nucleotide sequence ID" value="NZ_BAABCZ010000016.1"/>
</dbReference>